<organism evidence="2 3">
    <name type="scientific">Sphingomonas adhaesiva</name>
    <dbReference type="NCBI Taxonomy" id="28212"/>
    <lineage>
        <taxon>Bacteria</taxon>
        <taxon>Pseudomonadati</taxon>
        <taxon>Pseudomonadota</taxon>
        <taxon>Alphaproteobacteria</taxon>
        <taxon>Sphingomonadales</taxon>
        <taxon>Sphingomonadaceae</taxon>
        <taxon>Sphingomonas</taxon>
    </lineage>
</organism>
<dbReference type="EMBL" id="NWVC01000002">
    <property type="protein sequence ID" value="PCG15049.1"/>
    <property type="molecule type" value="Genomic_DNA"/>
</dbReference>
<reference evidence="2 3" key="1">
    <citation type="submission" date="2017-09" db="EMBL/GenBank/DDBJ databases">
        <title>Sphingomonas adhaesiva DSM 7418, whole genome shotgun sequence.</title>
        <authorList>
            <person name="Feng G."/>
            <person name="Zhu H."/>
        </authorList>
    </citation>
    <scope>NUCLEOTIDE SEQUENCE [LARGE SCALE GENOMIC DNA]</scope>
    <source>
        <strain evidence="2 3">DSM 7418</strain>
    </source>
</reference>
<evidence type="ECO:0000313" key="2">
    <source>
        <dbReference type="EMBL" id="PCG15049.1"/>
    </source>
</evidence>
<dbReference type="AlphaFoldDB" id="A0A2A4I971"/>
<dbReference type="PANTHER" id="PTHR48079:SF6">
    <property type="entry name" value="NAD(P)-BINDING DOMAIN-CONTAINING PROTEIN-RELATED"/>
    <property type="match status" value="1"/>
</dbReference>
<feature type="domain" description="NAD-dependent epimerase/dehydratase" evidence="1">
    <location>
        <begin position="5"/>
        <end position="192"/>
    </location>
</feature>
<proteinExistence type="predicted"/>
<keyword evidence="3" id="KW-1185">Reference proteome</keyword>
<dbReference type="Gene3D" id="3.40.50.720">
    <property type="entry name" value="NAD(P)-binding Rossmann-like Domain"/>
    <property type="match status" value="1"/>
</dbReference>
<dbReference type="SUPFAM" id="SSF51735">
    <property type="entry name" value="NAD(P)-binding Rossmann-fold domains"/>
    <property type="match status" value="1"/>
</dbReference>
<dbReference type="InterPro" id="IPR036291">
    <property type="entry name" value="NAD(P)-bd_dom_sf"/>
</dbReference>
<comment type="caution">
    <text evidence="2">The sequence shown here is derived from an EMBL/GenBank/DDBJ whole genome shotgun (WGS) entry which is preliminary data.</text>
</comment>
<dbReference type="PANTHER" id="PTHR48079">
    <property type="entry name" value="PROTEIN YEEZ"/>
    <property type="match status" value="1"/>
</dbReference>
<name>A0A2A4I971_9SPHN</name>
<sequence>MILAITGGTGFVGARTIDQALSAGHTVRALARREQPPRDGVTWIVGTLADRDALSALVSTADAVIHIAGAVNAPSRAAFAAANIDGTRALVEAARVWAVARFVHVSSLAAREPGLSNYGWSKAGAEDVVTASDLDWTIVRPPGVYGPGDMDQRDLFRAAKRGLVPTPPAAGRLSILHVDDLARLLLALAAAPGDHAIYEPEDPSGAMSYADFAHAIAAGVGARARALPLPAALLRAAARADRLVRRGAARLTADRVAYMLHPDWTAAPARRPPPALWTAQIPTAQGMADTALWYRAHGLL</sequence>
<dbReference type="InterPro" id="IPR051783">
    <property type="entry name" value="NAD(P)-dependent_oxidoreduct"/>
</dbReference>
<evidence type="ECO:0000313" key="3">
    <source>
        <dbReference type="Proteomes" id="UP000218323"/>
    </source>
</evidence>
<dbReference type="GO" id="GO:0004029">
    <property type="term" value="F:aldehyde dehydrogenase (NAD+) activity"/>
    <property type="evidence" value="ECO:0007669"/>
    <property type="project" value="TreeGrafter"/>
</dbReference>
<dbReference type="Pfam" id="PF01370">
    <property type="entry name" value="Epimerase"/>
    <property type="match status" value="1"/>
</dbReference>
<dbReference type="Proteomes" id="UP000218323">
    <property type="component" value="Unassembled WGS sequence"/>
</dbReference>
<protein>
    <submittedName>
        <fullName evidence="2">Epimerase</fullName>
    </submittedName>
</protein>
<dbReference type="GO" id="GO:0005737">
    <property type="term" value="C:cytoplasm"/>
    <property type="evidence" value="ECO:0007669"/>
    <property type="project" value="TreeGrafter"/>
</dbReference>
<evidence type="ECO:0000259" key="1">
    <source>
        <dbReference type="Pfam" id="PF01370"/>
    </source>
</evidence>
<dbReference type="RefSeq" id="WP_096640600.1">
    <property type="nucleotide sequence ID" value="NZ_JBHIWA010000001.1"/>
</dbReference>
<dbReference type="InterPro" id="IPR001509">
    <property type="entry name" value="Epimerase_deHydtase"/>
</dbReference>
<accession>A0A2A4I971</accession>
<gene>
    <name evidence="2" type="ORF">COA07_05730</name>
</gene>